<dbReference type="InterPro" id="IPR027417">
    <property type="entry name" value="P-loop_NTPase"/>
</dbReference>
<dbReference type="Proteomes" id="UP000485621">
    <property type="component" value="Unassembled WGS sequence"/>
</dbReference>
<accession>A0A1V5ZQ01</accession>
<organism evidence="1">
    <name type="scientific">candidate division CPR1 bacterium ADurb.Bin160</name>
    <dbReference type="NCBI Taxonomy" id="1852826"/>
    <lineage>
        <taxon>Bacteria</taxon>
        <taxon>candidate division CPR1</taxon>
    </lineage>
</organism>
<dbReference type="PANTHER" id="PTHR10229">
    <property type="entry name" value="GTP-BINDING PROTEIN HFLX"/>
    <property type="match status" value="1"/>
</dbReference>
<dbReference type="Gene3D" id="3.40.50.300">
    <property type="entry name" value="P-loop containing nucleotide triphosphate hydrolases"/>
    <property type="match status" value="1"/>
</dbReference>
<dbReference type="PANTHER" id="PTHR10229:SF0">
    <property type="entry name" value="GTP-BINDING PROTEIN 6-RELATED"/>
    <property type="match status" value="1"/>
</dbReference>
<name>A0A1V5ZQ01_9BACT</name>
<dbReference type="InterPro" id="IPR016496">
    <property type="entry name" value="GTPase_HflX"/>
</dbReference>
<dbReference type="GO" id="GO:0005525">
    <property type="term" value="F:GTP binding"/>
    <property type="evidence" value="ECO:0007669"/>
    <property type="project" value="InterPro"/>
</dbReference>
<dbReference type="GO" id="GO:0043022">
    <property type="term" value="F:ribosome binding"/>
    <property type="evidence" value="ECO:0007669"/>
    <property type="project" value="TreeGrafter"/>
</dbReference>
<evidence type="ECO:0000313" key="1">
    <source>
        <dbReference type="EMBL" id="OQB42156.1"/>
    </source>
</evidence>
<sequence length="90" mass="10502">MEDSIESVFLLHIIDASDPFIQERINVVDEILDDIGAKQHRVLVFNKIDLIDESRLKELKETYKNYDSVFISIIDEIGLEDLKDRIINLI</sequence>
<gene>
    <name evidence="1" type="ORF">BWY04_00377</name>
</gene>
<dbReference type="AlphaFoldDB" id="A0A1V5ZQ01"/>
<dbReference type="EMBL" id="MWDB01000005">
    <property type="protein sequence ID" value="OQB42156.1"/>
    <property type="molecule type" value="Genomic_DNA"/>
</dbReference>
<dbReference type="SUPFAM" id="SSF52540">
    <property type="entry name" value="P-loop containing nucleoside triphosphate hydrolases"/>
    <property type="match status" value="1"/>
</dbReference>
<proteinExistence type="predicted"/>
<protein>
    <submittedName>
        <fullName evidence="1">GTPase HflX</fullName>
    </submittedName>
</protein>
<reference evidence="1" key="1">
    <citation type="submission" date="2017-02" db="EMBL/GenBank/DDBJ databases">
        <title>Delving into the versatile metabolic prowess of the omnipresent phylum Bacteroidetes.</title>
        <authorList>
            <person name="Nobu M.K."/>
            <person name="Mei R."/>
            <person name="Narihiro T."/>
            <person name="Kuroda K."/>
            <person name="Liu W.-T."/>
        </authorList>
    </citation>
    <scope>NUCLEOTIDE SEQUENCE</scope>
    <source>
        <strain evidence="1">ADurb.Bin160</strain>
    </source>
</reference>
<dbReference type="GO" id="GO:0005737">
    <property type="term" value="C:cytoplasm"/>
    <property type="evidence" value="ECO:0007669"/>
    <property type="project" value="TreeGrafter"/>
</dbReference>
<comment type="caution">
    <text evidence="1">The sequence shown here is derived from an EMBL/GenBank/DDBJ whole genome shotgun (WGS) entry which is preliminary data.</text>
</comment>